<comment type="caution">
    <text evidence="2">The sequence shown here is derived from an EMBL/GenBank/DDBJ whole genome shotgun (WGS) entry which is preliminary data.</text>
</comment>
<dbReference type="AlphaFoldDB" id="A0A926D2V9"/>
<gene>
    <name evidence="2" type="ORF">H8696_06000</name>
</gene>
<dbReference type="RefSeq" id="WP_249315945.1">
    <property type="nucleotide sequence ID" value="NZ_JACRSR010000001.1"/>
</dbReference>
<evidence type="ECO:0000313" key="3">
    <source>
        <dbReference type="Proteomes" id="UP000623172"/>
    </source>
</evidence>
<dbReference type="InterPro" id="IPR050312">
    <property type="entry name" value="IolE/XylAMocC-like"/>
</dbReference>
<protein>
    <submittedName>
        <fullName evidence="2">Sugar phosphate isomerase/epimerase</fullName>
    </submittedName>
</protein>
<proteinExistence type="predicted"/>
<dbReference type="PANTHER" id="PTHR12110:SF41">
    <property type="entry name" value="INOSOSE DEHYDRATASE"/>
    <property type="match status" value="1"/>
</dbReference>
<dbReference type="PANTHER" id="PTHR12110">
    <property type="entry name" value="HYDROXYPYRUVATE ISOMERASE"/>
    <property type="match status" value="1"/>
</dbReference>
<reference evidence="2" key="1">
    <citation type="submission" date="2020-08" db="EMBL/GenBank/DDBJ databases">
        <title>Genome public.</title>
        <authorList>
            <person name="Liu C."/>
            <person name="Sun Q."/>
        </authorList>
    </citation>
    <scope>NUCLEOTIDE SEQUENCE</scope>
    <source>
        <strain evidence="2">NSJ-53</strain>
    </source>
</reference>
<keyword evidence="2" id="KW-0413">Isomerase</keyword>
<evidence type="ECO:0000259" key="1">
    <source>
        <dbReference type="Pfam" id="PF01261"/>
    </source>
</evidence>
<accession>A0A926D2V9</accession>
<dbReference type="EMBL" id="JACRSR010000001">
    <property type="protein sequence ID" value="MBC8531400.1"/>
    <property type="molecule type" value="Genomic_DNA"/>
</dbReference>
<sequence length="286" mass="32501">MKIGLQLFSVKEHLMQDAKATLAEVARLGYKYLEPFGILDDKGCLSYGLNMPLEEAKVFLGDHDLHVVGGHYYYPGDPQFEAFCEYYAALGSKQVGSGGDKFPGGREEVLRKSELMNKDAEIARKYGLRYYYHNHYWEYQPFEGETVIDTILNNTDPSLVFYELDTFWGARGGIDPVKEIARLKDRIILLHQKDFAKDAGEPLNIWEKTADITVPVSPEIDRPTRRLELFAEVGTGILPIQSFIDAGNGIGVEYMFLEQDKTRLGEMESIAKSMEAFKKFTGVEWQ</sequence>
<dbReference type="GO" id="GO:0016853">
    <property type="term" value="F:isomerase activity"/>
    <property type="evidence" value="ECO:0007669"/>
    <property type="project" value="UniProtKB-KW"/>
</dbReference>
<dbReference type="SUPFAM" id="SSF51658">
    <property type="entry name" value="Xylose isomerase-like"/>
    <property type="match status" value="1"/>
</dbReference>
<feature type="domain" description="Xylose isomerase-like TIM barrel" evidence="1">
    <location>
        <begin position="23"/>
        <end position="279"/>
    </location>
</feature>
<evidence type="ECO:0000313" key="2">
    <source>
        <dbReference type="EMBL" id="MBC8531400.1"/>
    </source>
</evidence>
<name>A0A926D2V9_9FIRM</name>
<dbReference type="InterPro" id="IPR036237">
    <property type="entry name" value="Xyl_isomerase-like_sf"/>
</dbReference>
<dbReference type="Proteomes" id="UP000623172">
    <property type="component" value="Unassembled WGS sequence"/>
</dbReference>
<keyword evidence="3" id="KW-1185">Reference proteome</keyword>
<dbReference type="InterPro" id="IPR013022">
    <property type="entry name" value="Xyl_isomerase-like_TIM-brl"/>
</dbReference>
<dbReference type="Gene3D" id="3.20.20.150">
    <property type="entry name" value="Divalent-metal-dependent TIM barrel enzymes"/>
    <property type="match status" value="1"/>
</dbReference>
<organism evidence="2 3">
    <name type="scientific">Gehongia tenuis</name>
    <dbReference type="NCBI Taxonomy" id="2763655"/>
    <lineage>
        <taxon>Bacteria</taxon>
        <taxon>Bacillati</taxon>
        <taxon>Bacillota</taxon>
        <taxon>Clostridia</taxon>
        <taxon>Christensenellales</taxon>
        <taxon>Christensenellaceae</taxon>
        <taxon>Gehongia</taxon>
    </lineage>
</organism>
<dbReference type="Pfam" id="PF01261">
    <property type="entry name" value="AP_endonuc_2"/>
    <property type="match status" value="1"/>
</dbReference>